<dbReference type="GO" id="GO:0006397">
    <property type="term" value="P:mRNA processing"/>
    <property type="evidence" value="ECO:0007669"/>
    <property type="project" value="InterPro"/>
</dbReference>
<dbReference type="InterPro" id="IPR000504">
    <property type="entry name" value="RRM_dom"/>
</dbReference>
<evidence type="ECO:0000313" key="3">
    <source>
        <dbReference type="EMBL" id="BAS01598.1"/>
    </source>
</evidence>
<organism evidence="3">
    <name type="scientific">Lotharella vacuolata</name>
    <dbReference type="NCBI Taxonomy" id="74820"/>
    <lineage>
        <taxon>Eukaryota</taxon>
        <taxon>Sar</taxon>
        <taxon>Rhizaria</taxon>
        <taxon>Cercozoa</taxon>
        <taxon>Chlorarachniophyceae</taxon>
        <taxon>Lotharella</taxon>
    </lineage>
</organism>
<dbReference type="InterPro" id="IPR006509">
    <property type="entry name" value="RBM39_SF"/>
</dbReference>
<keyword evidence="1" id="KW-0694">RNA-binding</keyword>
<evidence type="ECO:0000256" key="1">
    <source>
        <dbReference type="PROSITE-ProRule" id="PRU00176"/>
    </source>
</evidence>
<gene>
    <name evidence="3" type="primary">cc1-like</name>
</gene>
<geneLocation type="nucleomorph" evidence="3"/>
<evidence type="ECO:0000259" key="2">
    <source>
        <dbReference type="PROSITE" id="PS50102"/>
    </source>
</evidence>
<name>A0A0H5BHI4_9EUKA</name>
<keyword evidence="3" id="KW-0542">Nucleomorph</keyword>
<dbReference type="Gene3D" id="3.30.70.330">
    <property type="match status" value="1"/>
</dbReference>
<feature type="domain" description="RRM" evidence="2">
    <location>
        <begin position="35"/>
        <end position="112"/>
    </location>
</feature>
<dbReference type="AlphaFoldDB" id="A0A0H5BHI4"/>
<proteinExistence type="predicted"/>
<accession>A0A0H5BHI4</accession>
<dbReference type="SUPFAM" id="SSF54928">
    <property type="entry name" value="RNA-binding domain, RBD"/>
    <property type="match status" value="1"/>
</dbReference>
<dbReference type="InterPro" id="IPR035979">
    <property type="entry name" value="RBD_domain_sf"/>
</dbReference>
<dbReference type="SMART" id="SM00360">
    <property type="entry name" value="RRM"/>
    <property type="match status" value="1"/>
</dbReference>
<dbReference type="Pfam" id="PF00076">
    <property type="entry name" value="RRM_1"/>
    <property type="match status" value="1"/>
</dbReference>
<dbReference type="GO" id="GO:0003723">
    <property type="term" value="F:RNA binding"/>
    <property type="evidence" value="ECO:0007669"/>
    <property type="project" value="UniProtKB-UniRule"/>
</dbReference>
<protein>
    <submittedName>
        <fullName evidence="3">Splicing factor cc1-like protein</fullName>
    </submittedName>
</protein>
<dbReference type="PROSITE" id="PS50102">
    <property type="entry name" value="RRM"/>
    <property type="match status" value="1"/>
</dbReference>
<dbReference type="InterPro" id="IPR012677">
    <property type="entry name" value="Nucleotide-bd_a/b_plait_sf"/>
</dbReference>
<dbReference type="PANTHER" id="PTHR48036">
    <property type="entry name" value="SPLICING FACTOR (PAD-1), PUTATIVE (AFU_ORTHOLOGUE AFUA_1G15810)-RELATED"/>
    <property type="match status" value="1"/>
</dbReference>
<sequence length="238" mass="27442">MFVLSKLKRNYFIDKSNNNISNFIIEKNYSIKNIKTIFVYNLNPDINEILLFRFFSQECSVIDVKLIKDKTSSKSKGLAYIEVINQKDIINALSLTGKTLIGNNLMIKASDSEKNLAWEIQTSHVPGTKSTESNEIDFRVMKHLAYYSNSFYSNILIKNISFYIKVNKSIYKDFYIHKLLSLFGSLVAIKIIDIEIKNSTFSIIASFSKKLDINEIFKKINGITILGKIIHIDLHYKI</sequence>
<dbReference type="EMBL" id="AB996600">
    <property type="protein sequence ID" value="BAS01598.1"/>
    <property type="molecule type" value="Genomic_DNA"/>
</dbReference>
<reference evidence="3" key="1">
    <citation type="journal article" date="2015" name="Genome Biol. Evol.">
        <title>Nucleomorph Genome Sequences of Two Chlorarachniophytes, Amorphochlora amoebiformis and Lotharella vacuolata.</title>
        <authorList>
            <person name="Suzuki S."/>
            <person name="Shirato S."/>
            <person name="Hirakawa Y."/>
            <person name="Ishida K."/>
        </authorList>
    </citation>
    <scope>NUCLEOTIDE SEQUENCE</scope>
    <source>
        <strain evidence="3">CCMP240</strain>
    </source>
</reference>
<dbReference type="GO" id="GO:0005634">
    <property type="term" value="C:nucleus"/>
    <property type="evidence" value="ECO:0007669"/>
    <property type="project" value="InterPro"/>
</dbReference>